<keyword evidence="4" id="KW-1185">Reference proteome</keyword>
<dbReference type="SMART" id="SM01130">
    <property type="entry name" value="DHDPS"/>
    <property type="match status" value="1"/>
</dbReference>
<dbReference type="RefSeq" id="WP_379833710.1">
    <property type="nucleotide sequence ID" value="NZ_JBHRYQ010000001.1"/>
</dbReference>
<evidence type="ECO:0000256" key="1">
    <source>
        <dbReference type="ARBA" id="ARBA00023239"/>
    </source>
</evidence>
<dbReference type="Proteomes" id="UP001595616">
    <property type="component" value="Unassembled WGS sequence"/>
</dbReference>
<organism evidence="3 4">
    <name type="scientific">Lacihabitans lacunae</name>
    <dbReference type="NCBI Taxonomy" id="1028214"/>
    <lineage>
        <taxon>Bacteria</taxon>
        <taxon>Pseudomonadati</taxon>
        <taxon>Bacteroidota</taxon>
        <taxon>Cytophagia</taxon>
        <taxon>Cytophagales</taxon>
        <taxon>Leadbetterellaceae</taxon>
        <taxon>Lacihabitans</taxon>
    </lineage>
</organism>
<accession>A0ABV7YT86</accession>
<keyword evidence="1 2" id="KW-0456">Lyase</keyword>
<dbReference type="EMBL" id="JBHRYQ010000001">
    <property type="protein sequence ID" value="MFC3809113.1"/>
    <property type="molecule type" value="Genomic_DNA"/>
</dbReference>
<reference evidence="4" key="1">
    <citation type="journal article" date="2019" name="Int. J. Syst. Evol. Microbiol.">
        <title>The Global Catalogue of Microorganisms (GCM) 10K type strain sequencing project: providing services to taxonomists for standard genome sequencing and annotation.</title>
        <authorList>
            <consortium name="The Broad Institute Genomics Platform"/>
            <consortium name="The Broad Institute Genome Sequencing Center for Infectious Disease"/>
            <person name="Wu L."/>
            <person name="Ma J."/>
        </authorList>
    </citation>
    <scope>NUCLEOTIDE SEQUENCE [LARGE SCALE GENOMIC DNA]</scope>
    <source>
        <strain evidence="4">CECT 7956</strain>
    </source>
</reference>
<dbReference type="PIRSF" id="PIRSF001365">
    <property type="entry name" value="DHDPS"/>
    <property type="match status" value="1"/>
</dbReference>
<comment type="similarity">
    <text evidence="2">Belongs to the DapA family.</text>
</comment>
<evidence type="ECO:0000313" key="3">
    <source>
        <dbReference type="EMBL" id="MFC3809113.1"/>
    </source>
</evidence>
<protein>
    <submittedName>
        <fullName evidence="3">Dihydrodipicolinate synthase family protein</fullName>
    </submittedName>
</protein>
<name>A0ABV7YT86_9BACT</name>
<dbReference type="Pfam" id="PF00701">
    <property type="entry name" value="DHDPS"/>
    <property type="match status" value="1"/>
</dbReference>
<sequence>MKPNWTGVYPAVTTNFFEDQSLDIPTFELNIKAQLDAGVHGVIICGSLGENGVLSKDEKLQLLESAKNTIAGRVPVIMTVAECVTAEAISFVKACASAGADGFMTLPPMRYPSDDRETLHYLHKVADATDLPVMAYNNPLAYRTFVSIEMFKSLADNPHFEAMKESTGDIRYMTDIINTFGGRFKILSGVDDLAFESLVMGADGWVAGLVDAFPRETVVIYELVKQGRIAEAREIYRWFFPLLHLDVSTKFVQNIKLAEVATGIGTEWVREPRLPLVGEERANVLKVIEDALKVRPVLPQL</sequence>
<gene>
    <name evidence="3" type="ORF">ACFOOI_00485</name>
</gene>
<dbReference type="PANTHER" id="PTHR42849:SF1">
    <property type="entry name" value="N-ACETYLNEURAMINATE LYASE"/>
    <property type="match status" value="1"/>
</dbReference>
<evidence type="ECO:0000256" key="2">
    <source>
        <dbReference type="PIRNR" id="PIRNR001365"/>
    </source>
</evidence>
<comment type="caution">
    <text evidence="3">The sequence shown here is derived from an EMBL/GenBank/DDBJ whole genome shotgun (WGS) entry which is preliminary data.</text>
</comment>
<dbReference type="CDD" id="cd00408">
    <property type="entry name" value="DHDPS-like"/>
    <property type="match status" value="1"/>
</dbReference>
<proteinExistence type="inferred from homology"/>
<evidence type="ECO:0000313" key="4">
    <source>
        <dbReference type="Proteomes" id="UP001595616"/>
    </source>
</evidence>
<dbReference type="SUPFAM" id="SSF51569">
    <property type="entry name" value="Aldolase"/>
    <property type="match status" value="1"/>
</dbReference>
<dbReference type="InterPro" id="IPR002220">
    <property type="entry name" value="DapA-like"/>
</dbReference>
<dbReference type="Gene3D" id="3.20.20.70">
    <property type="entry name" value="Aldolase class I"/>
    <property type="match status" value="1"/>
</dbReference>
<dbReference type="InterPro" id="IPR013785">
    <property type="entry name" value="Aldolase_TIM"/>
</dbReference>
<dbReference type="PANTHER" id="PTHR42849">
    <property type="entry name" value="N-ACETYLNEURAMINATE LYASE"/>
    <property type="match status" value="1"/>
</dbReference>
<dbReference type="PRINTS" id="PR00146">
    <property type="entry name" value="DHPICSNTHASE"/>
</dbReference>